<accession>A0A2K5IZ48</accession>
<dbReference type="Ensembl" id="ENSCANT00000044733.1">
    <property type="protein sequence ID" value="ENSCANP00000021756.1"/>
    <property type="gene ID" value="ENSCANG00000034321.1"/>
</dbReference>
<evidence type="ECO:0000313" key="1">
    <source>
        <dbReference type="Ensembl" id="ENSCANP00000021756.1"/>
    </source>
</evidence>
<organism evidence="1 2">
    <name type="scientific">Colobus angolensis palliatus</name>
    <name type="common">Peters' Angolan colobus</name>
    <dbReference type="NCBI Taxonomy" id="336983"/>
    <lineage>
        <taxon>Eukaryota</taxon>
        <taxon>Metazoa</taxon>
        <taxon>Chordata</taxon>
        <taxon>Craniata</taxon>
        <taxon>Vertebrata</taxon>
        <taxon>Euteleostomi</taxon>
        <taxon>Mammalia</taxon>
        <taxon>Eutheria</taxon>
        <taxon>Euarchontoglires</taxon>
        <taxon>Primates</taxon>
        <taxon>Haplorrhini</taxon>
        <taxon>Catarrhini</taxon>
        <taxon>Cercopithecidae</taxon>
        <taxon>Colobinae</taxon>
        <taxon>Colobus</taxon>
    </lineage>
</organism>
<dbReference type="OMA" id="HPARCHT"/>
<dbReference type="AlphaFoldDB" id="A0A2K5IZ48"/>
<proteinExistence type="predicted"/>
<dbReference type="Proteomes" id="UP000233080">
    <property type="component" value="Unassembled WGS sequence"/>
</dbReference>
<evidence type="ECO:0000313" key="2">
    <source>
        <dbReference type="Proteomes" id="UP000233080"/>
    </source>
</evidence>
<name>A0A2K5IZ48_COLAP</name>
<protein>
    <submittedName>
        <fullName evidence="1">Uncharacterized protein</fullName>
    </submittedName>
</protein>
<keyword evidence="2" id="KW-1185">Reference proteome</keyword>
<dbReference type="PROSITE" id="PS51257">
    <property type="entry name" value="PROKAR_LIPOPROTEIN"/>
    <property type="match status" value="1"/>
</dbReference>
<reference evidence="1" key="1">
    <citation type="submission" date="2025-08" db="UniProtKB">
        <authorList>
            <consortium name="Ensembl"/>
        </authorList>
    </citation>
    <scope>IDENTIFICATION</scope>
</reference>
<reference evidence="1" key="2">
    <citation type="submission" date="2025-09" db="UniProtKB">
        <authorList>
            <consortium name="Ensembl"/>
        </authorList>
    </citation>
    <scope>IDENTIFICATION</scope>
</reference>
<sequence>MCLSVRSLGLRQLKIPPASHLMCSCEIPFEYCSSELTVAKGTETIPAQHPAWCHTGLARHTPASAVQVREPCELGLDLNHLLLEWPRLFHQHLLTCTPELSVSKMWVCSIIVITY</sequence>